<gene>
    <name evidence="17" type="ORF">JWG45_13200</name>
</gene>
<dbReference type="EMBL" id="JAFFPU010000044">
    <property type="protein sequence ID" value="MBM9578107.1"/>
    <property type="molecule type" value="Genomic_DNA"/>
</dbReference>
<keyword evidence="5 15" id="KW-0812">Transmembrane</keyword>
<dbReference type="PROSITE" id="PS00452">
    <property type="entry name" value="GUANYLATE_CYCLASE_1"/>
    <property type="match status" value="1"/>
</dbReference>
<feature type="transmembrane region" description="Helical" evidence="15">
    <location>
        <begin position="96"/>
        <end position="113"/>
    </location>
</feature>
<dbReference type="Gene3D" id="3.30.70.1230">
    <property type="entry name" value="Nucleotide cyclase"/>
    <property type="match status" value="1"/>
</dbReference>
<evidence type="ECO:0000256" key="13">
    <source>
        <dbReference type="ARBA" id="ARBA00023239"/>
    </source>
</evidence>
<evidence type="ECO:0000256" key="5">
    <source>
        <dbReference type="ARBA" id="ARBA00022692"/>
    </source>
</evidence>
<proteinExistence type="inferred from homology"/>
<dbReference type="InterPro" id="IPR001054">
    <property type="entry name" value="A/G_cyclase"/>
</dbReference>
<evidence type="ECO:0000256" key="1">
    <source>
        <dbReference type="ARBA" id="ARBA00001593"/>
    </source>
</evidence>
<evidence type="ECO:0000259" key="16">
    <source>
        <dbReference type="PROSITE" id="PS50125"/>
    </source>
</evidence>
<sequence length="394" mass="43986">MSSEKQTKEQDNLHKNGLIIFSMVFTAAGFLWGILYYSLGFPRAAMIPGGYGILSFLSLLFVFATGKYLVFRFLQLLFILILPILLQLSLGGFENSGAVVIWAILSPLGALSFAPIRHGLIWFGLFLIVLLLAGFAELQPQLSATKVESNLRILFFVINMIGAGTLTFFSLFYFISKNKEEHDRAENLLLNILPARIAERLKRNPSTIADGYPMVSILFADIENFTVISQKVSPEALVHFLNEVFTRLDAIAEKYRMEKIKTIGDAYMAVSGISSPDQNHADDAMQMAMEIQKFIKTIQDPTGKVLKMRIGIHSGPVVAGVIGRKKFAYDLWGDAVNTASRLESHGVAGRIQISETTYDLLRDKSRIETSRSVDVKGKGWMTTYLSYESEESIR</sequence>
<keyword evidence="10 15" id="KW-1133">Transmembrane helix</keyword>
<evidence type="ECO:0000256" key="8">
    <source>
        <dbReference type="ARBA" id="ARBA00022840"/>
    </source>
</evidence>
<feature type="transmembrane region" description="Helical" evidence="15">
    <location>
        <begin position="153"/>
        <end position="175"/>
    </location>
</feature>
<dbReference type="SUPFAM" id="SSF55073">
    <property type="entry name" value="Nucleotide cyclase"/>
    <property type="match status" value="1"/>
</dbReference>
<keyword evidence="9" id="KW-0460">Magnesium</keyword>
<name>A0ABS2UCL2_9LEPT</name>
<keyword evidence="11" id="KW-0115">cAMP biosynthesis</keyword>
<keyword evidence="6" id="KW-0479">Metal-binding</keyword>
<feature type="domain" description="Guanylate cyclase" evidence="16">
    <location>
        <begin position="216"/>
        <end position="343"/>
    </location>
</feature>
<dbReference type="RefSeq" id="WP_205280146.1">
    <property type="nucleotide sequence ID" value="NZ_JAFFPU010000044.1"/>
</dbReference>
<reference evidence="17 18" key="1">
    <citation type="submission" date="2021-02" db="EMBL/GenBank/DDBJ databases">
        <title>Leptospira ainlahdjerensis sp. nov., Leptospira ainazelensis sp. nov., Leptospira abararensis sp. nov. and Leptospira chreensis sp. nov., four new species isolated from water sources in Algeria.</title>
        <authorList>
            <person name="Amara Korba A."/>
            <person name="Kainiu M."/>
            <person name="Vincent A.T."/>
            <person name="Mariet J.-F."/>
            <person name="Veyrier F.J."/>
            <person name="Goarant C."/>
            <person name="Picardeau M."/>
        </authorList>
    </citation>
    <scope>NUCLEOTIDE SEQUENCE [LARGE SCALE GENOMIC DNA]</scope>
    <source>
        <strain evidence="17 18">201903070</strain>
    </source>
</reference>
<evidence type="ECO:0000256" key="10">
    <source>
        <dbReference type="ARBA" id="ARBA00022989"/>
    </source>
</evidence>
<evidence type="ECO:0000256" key="9">
    <source>
        <dbReference type="ARBA" id="ARBA00022842"/>
    </source>
</evidence>
<evidence type="ECO:0000256" key="2">
    <source>
        <dbReference type="ARBA" id="ARBA00001946"/>
    </source>
</evidence>
<evidence type="ECO:0000256" key="14">
    <source>
        <dbReference type="RuleBase" id="RU000405"/>
    </source>
</evidence>
<keyword evidence="7" id="KW-0547">Nucleotide-binding</keyword>
<protein>
    <recommendedName>
        <fullName evidence="4">adenylate cyclase</fullName>
        <ecNumber evidence="4">4.6.1.1</ecNumber>
    </recommendedName>
</protein>
<keyword evidence="13 14" id="KW-0456">Lyase</keyword>
<evidence type="ECO:0000256" key="15">
    <source>
        <dbReference type="SAM" id="Phobius"/>
    </source>
</evidence>
<comment type="subcellular location">
    <subcellularLocation>
        <location evidence="3">Membrane</location>
        <topology evidence="3">Multi-pass membrane protein</topology>
    </subcellularLocation>
</comment>
<dbReference type="Proteomes" id="UP000724686">
    <property type="component" value="Unassembled WGS sequence"/>
</dbReference>
<dbReference type="InterPro" id="IPR018297">
    <property type="entry name" value="A/G_cyclase_CS"/>
</dbReference>
<evidence type="ECO:0000256" key="6">
    <source>
        <dbReference type="ARBA" id="ARBA00022723"/>
    </source>
</evidence>
<evidence type="ECO:0000256" key="4">
    <source>
        <dbReference type="ARBA" id="ARBA00012201"/>
    </source>
</evidence>
<dbReference type="EC" id="4.6.1.1" evidence="4"/>
<dbReference type="CDD" id="cd07302">
    <property type="entry name" value="CHD"/>
    <property type="match status" value="1"/>
</dbReference>
<dbReference type="PROSITE" id="PS50125">
    <property type="entry name" value="GUANYLATE_CYCLASE_2"/>
    <property type="match status" value="1"/>
</dbReference>
<dbReference type="SMART" id="SM00044">
    <property type="entry name" value="CYCc"/>
    <property type="match status" value="1"/>
</dbReference>
<keyword evidence="18" id="KW-1185">Reference proteome</keyword>
<evidence type="ECO:0000313" key="18">
    <source>
        <dbReference type="Proteomes" id="UP000724686"/>
    </source>
</evidence>
<evidence type="ECO:0000313" key="17">
    <source>
        <dbReference type="EMBL" id="MBM9578107.1"/>
    </source>
</evidence>
<keyword evidence="8" id="KW-0067">ATP-binding</keyword>
<evidence type="ECO:0000256" key="12">
    <source>
        <dbReference type="ARBA" id="ARBA00023136"/>
    </source>
</evidence>
<feature type="transmembrane region" description="Helical" evidence="15">
    <location>
        <begin position="45"/>
        <end position="63"/>
    </location>
</feature>
<feature type="transmembrane region" description="Helical" evidence="15">
    <location>
        <begin position="70"/>
        <end position="90"/>
    </location>
</feature>
<dbReference type="Pfam" id="PF00211">
    <property type="entry name" value="Guanylate_cyc"/>
    <property type="match status" value="1"/>
</dbReference>
<accession>A0ABS2UCL2</accession>
<comment type="caution">
    <text evidence="17">The sequence shown here is derived from an EMBL/GenBank/DDBJ whole genome shotgun (WGS) entry which is preliminary data.</text>
</comment>
<comment type="similarity">
    <text evidence="14">Belongs to the adenylyl cyclase class-4/guanylyl cyclase family.</text>
</comment>
<feature type="transmembrane region" description="Helical" evidence="15">
    <location>
        <begin position="18"/>
        <end position="39"/>
    </location>
</feature>
<comment type="cofactor">
    <cofactor evidence="2">
        <name>Mg(2+)</name>
        <dbReference type="ChEBI" id="CHEBI:18420"/>
    </cofactor>
</comment>
<dbReference type="PANTHER" id="PTHR45627:SF12">
    <property type="entry name" value="ADENYLATE CYCLASE TYPE 2"/>
    <property type="match status" value="1"/>
</dbReference>
<evidence type="ECO:0000256" key="11">
    <source>
        <dbReference type="ARBA" id="ARBA00022998"/>
    </source>
</evidence>
<organism evidence="17 18">
    <name type="scientific">Leptospira ainlahdjerensis</name>
    <dbReference type="NCBI Taxonomy" id="2810033"/>
    <lineage>
        <taxon>Bacteria</taxon>
        <taxon>Pseudomonadati</taxon>
        <taxon>Spirochaetota</taxon>
        <taxon>Spirochaetia</taxon>
        <taxon>Leptospirales</taxon>
        <taxon>Leptospiraceae</taxon>
        <taxon>Leptospira</taxon>
    </lineage>
</organism>
<dbReference type="InterPro" id="IPR029787">
    <property type="entry name" value="Nucleotide_cyclase"/>
</dbReference>
<comment type="catalytic activity">
    <reaction evidence="1">
        <text>ATP = 3',5'-cyclic AMP + diphosphate</text>
        <dbReference type="Rhea" id="RHEA:15389"/>
        <dbReference type="ChEBI" id="CHEBI:30616"/>
        <dbReference type="ChEBI" id="CHEBI:33019"/>
        <dbReference type="ChEBI" id="CHEBI:58165"/>
        <dbReference type="EC" id="4.6.1.1"/>
    </reaction>
</comment>
<feature type="transmembrane region" description="Helical" evidence="15">
    <location>
        <begin position="120"/>
        <end position="138"/>
    </location>
</feature>
<evidence type="ECO:0000256" key="7">
    <source>
        <dbReference type="ARBA" id="ARBA00022741"/>
    </source>
</evidence>
<keyword evidence="12 15" id="KW-0472">Membrane</keyword>
<evidence type="ECO:0000256" key="3">
    <source>
        <dbReference type="ARBA" id="ARBA00004141"/>
    </source>
</evidence>
<dbReference type="PANTHER" id="PTHR45627">
    <property type="entry name" value="ADENYLATE CYCLASE TYPE 1"/>
    <property type="match status" value="1"/>
</dbReference>